<feature type="domain" description="Aminotransferase-like plant mobile" evidence="1">
    <location>
        <begin position="16"/>
        <end position="114"/>
    </location>
</feature>
<dbReference type="InterPro" id="IPR019557">
    <property type="entry name" value="AminoTfrase-like_pln_mobile"/>
</dbReference>
<accession>A0A0S3TA64</accession>
<reference evidence="2 3" key="1">
    <citation type="journal article" date="2015" name="Sci. Rep.">
        <title>The power of single molecule real-time sequencing technology in the de novo assembly of a eukaryotic genome.</title>
        <authorList>
            <person name="Sakai H."/>
            <person name="Naito K."/>
            <person name="Ogiso-Tanaka E."/>
            <person name="Takahashi Y."/>
            <person name="Iseki K."/>
            <person name="Muto C."/>
            <person name="Satou K."/>
            <person name="Teruya K."/>
            <person name="Shiroma A."/>
            <person name="Shimoji M."/>
            <person name="Hirano T."/>
            <person name="Itoh T."/>
            <person name="Kaga A."/>
            <person name="Tomooka N."/>
        </authorList>
    </citation>
    <scope>NUCLEOTIDE SEQUENCE [LARGE SCALE GENOMIC DNA]</scope>
    <source>
        <strain evidence="3">cv. Shumari</strain>
    </source>
</reference>
<organism evidence="2 3">
    <name type="scientific">Vigna angularis var. angularis</name>
    <dbReference type="NCBI Taxonomy" id="157739"/>
    <lineage>
        <taxon>Eukaryota</taxon>
        <taxon>Viridiplantae</taxon>
        <taxon>Streptophyta</taxon>
        <taxon>Embryophyta</taxon>
        <taxon>Tracheophyta</taxon>
        <taxon>Spermatophyta</taxon>
        <taxon>Magnoliopsida</taxon>
        <taxon>eudicotyledons</taxon>
        <taxon>Gunneridae</taxon>
        <taxon>Pentapetalae</taxon>
        <taxon>rosids</taxon>
        <taxon>fabids</taxon>
        <taxon>Fabales</taxon>
        <taxon>Fabaceae</taxon>
        <taxon>Papilionoideae</taxon>
        <taxon>50 kb inversion clade</taxon>
        <taxon>NPAAA clade</taxon>
        <taxon>indigoferoid/millettioid clade</taxon>
        <taxon>Phaseoleae</taxon>
        <taxon>Vigna</taxon>
    </lineage>
</organism>
<dbReference type="GO" id="GO:0010073">
    <property type="term" value="P:meristem maintenance"/>
    <property type="evidence" value="ECO:0007669"/>
    <property type="project" value="InterPro"/>
</dbReference>
<dbReference type="Proteomes" id="UP000291084">
    <property type="component" value="Chromosome 11"/>
</dbReference>
<sequence length="115" mass="13086">MDLLGVDRAKATTEMTHTRGPKVRLSWLRDVYQECCDQELWECATRAYLLHLVGCTIFTNKSGMLIRVSYLLLFRDLAAYGRYAWGAATLAHTYEQLGDASFSDIRQIVGYSTLL</sequence>
<evidence type="ECO:0000313" key="2">
    <source>
        <dbReference type="EMBL" id="BAU02106.1"/>
    </source>
</evidence>
<evidence type="ECO:0000313" key="3">
    <source>
        <dbReference type="Proteomes" id="UP000291084"/>
    </source>
</evidence>
<dbReference type="InterPro" id="IPR044824">
    <property type="entry name" value="MAIN-like"/>
</dbReference>
<dbReference type="AlphaFoldDB" id="A0A0S3TA64"/>
<dbReference type="EMBL" id="AP015044">
    <property type="protein sequence ID" value="BAU02106.1"/>
    <property type="molecule type" value="Genomic_DNA"/>
</dbReference>
<dbReference type="PANTHER" id="PTHR46033:SF1">
    <property type="entry name" value="PROTEIN MAIN-LIKE 2"/>
    <property type="match status" value="1"/>
</dbReference>
<dbReference type="Pfam" id="PF10536">
    <property type="entry name" value="PMD"/>
    <property type="match status" value="1"/>
</dbReference>
<dbReference type="PANTHER" id="PTHR46033">
    <property type="entry name" value="PROTEIN MAIN-LIKE 2"/>
    <property type="match status" value="1"/>
</dbReference>
<name>A0A0S3TA64_PHAAN</name>
<proteinExistence type="predicted"/>
<keyword evidence="3" id="KW-1185">Reference proteome</keyword>
<gene>
    <name evidence="2" type="primary">Vigan.11G153300</name>
    <name evidence="2" type="ORF">VIGAN_11153300</name>
</gene>
<protein>
    <recommendedName>
        <fullName evidence="1">Aminotransferase-like plant mobile domain-containing protein</fullName>
    </recommendedName>
</protein>
<evidence type="ECO:0000259" key="1">
    <source>
        <dbReference type="Pfam" id="PF10536"/>
    </source>
</evidence>